<dbReference type="InterPro" id="IPR038378">
    <property type="entry name" value="MHB_sf"/>
</dbReference>
<evidence type="ECO:0000313" key="2">
    <source>
        <dbReference type="EMBL" id="CAJ1496769.1"/>
    </source>
</evidence>
<dbReference type="NCBIfam" id="TIGR04529">
    <property type="entry name" value="MTB_hemophore"/>
    <property type="match status" value="1"/>
</dbReference>
<dbReference type="RefSeq" id="WP_308476482.1">
    <property type="nucleotide sequence ID" value="NZ_OY726394.1"/>
</dbReference>
<name>A0ABN9MXA1_9MYCO</name>
<dbReference type="InterPro" id="IPR032407">
    <property type="entry name" value="MHB"/>
</dbReference>
<sequence>MLSFTRIDLRGIYGGIAAGALAGAALFGAVGTAAADPTPANCTAADLARASASAATETAAYLTAHPDVNEFFTKLKTEPQDDAEAALQAYMDANPQVHTDLKQLRQPLADQQKRCNWTSSELPE</sequence>
<proteinExistence type="predicted"/>
<reference evidence="2 3" key="1">
    <citation type="submission" date="2023-08" db="EMBL/GenBank/DDBJ databases">
        <authorList>
            <person name="Folkvardsen B D."/>
            <person name="Norman A."/>
        </authorList>
    </citation>
    <scope>NUCLEOTIDE SEQUENCE [LARGE SCALE GENOMIC DNA]</scope>
    <source>
        <strain evidence="2 3">Mu0083</strain>
    </source>
</reference>
<feature type="domain" description="Haemophore haem-binding" evidence="1">
    <location>
        <begin position="41"/>
        <end position="116"/>
    </location>
</feature>
<organism evidence="2 3">
    <name type="scientific">[Mycobacterium] kokjensenii</name>
    <dbReference type="NCBI Taxonomy" id="3064287"/>
    <lineage>
        <taxon>Bacteria</taxon>
        <taxon>Bacillati</taxon>
        <taxon>Actinomycetota</taxon>
        <taxon>Actinomycetes</taxon>
        <taxon>Mycobacteriales</taxon>
        <taxon>Mycobacteriaceae</taxon>
        <taxon>Mycolicibacter</taxon>
    </lineage>
</organism>
<evidence type="ECO:0000259" key="1">
    <source>
        <dbReference type="Pfam" id="PF16525"/>
    </source>
</evidence>
<dbReference type="Proteomes" id="UP001190336">
    <property type="component" value="Chromosome"/>
</dbReference>
<protein>
    <submittedName>
        <fullName evidence="2">Heme-binding protein</fullName>
    </submittedName>
</protein>
<keyword evidence="3" id="KW-1185">Reference proteome</keyword>
<dbReference type="EMBL" id="OY726394">
    <property type="protein sequence ID" value="CAJ1496769.1"/>
    <property type="molecule type" value="Genomic_DNA"/>
</dbReference>
<dbReference type="Gene3D" id="1.20.20.20">
    <property type="entry name" value="Haemophore, haem-binding domain"/>
    <property type="match status" value="1"/>
</dbReference>
<dbReference type="Pfam" id="PF16525">
    <property type="entry name" value="MHB"/>
    <property type="match status" value="1"/>
</dbReference>
<gene>
    <name evidence="2" type="ORF">MU0083_001504</name>
</gene>
<accession>A0ABN9MXA1</accession>
<evidence type="ECO:0000313" key="3">
    <source>
        <dbReference type="Proteomes" id="UP001190336"/>
    </source>
</evidence>